<feature type="compositionally biased region" description="Low complexity" evidence="15">
    <location>
        <begin position="152"/>
        <end position="161"/>
    </location>
</feature>
<protein>
    <recommendedName>
        <fullName evidence="14">Kinesin-like protein</fullName>
    </recommendedName>
</protein>
<dbReference type="GO" id="GO:0005524">
    <property type="term" value="F:ATP binding"/>
    <property type="evidence" value="ECO:0007669"/>
    <property type="project" value="UniProtKB-UniRule"/>
</dbReference>
<feature type="compositionally biased region" description="Polar residues" evidence="15">
    <location>
        <begin position="116"/>
        <end position="127"/>
    </location>
</feature>
<feature type="compositionally biased region" description="Low complexity" evidence="15">
    <location>
        <begin position="134"/>
        <end position="143"/>
    </location>
</feature>
<dbReference type="SUPFAM" id="SSF52540">
    <property type="entry name" value="P-loop containing nucleoside triphosphate hydrolases"/>
    <property type="match status" value="1"/>
</dbReference>
<dbReference type="InterPro" id="IPR027640">
    <property type="entry name" value="Kinesin-like_fam"/>
</dbReference>
<feature type="binding site" evidence="13">
    <location>
        <begin position="364"/>
        <end position="371"/>
    </location>
    <ligand>
        <name>ATP</name>
        <dbReference type="ChEBI" id="CHEBI:30616"/>
    </ligand>
</feature>
<organism evidence="17 18">
    <name type="scientific">Perca fluviatilis</name>
    <name type="common">European perch</name>
    <dbReference type="NCBI Taxonomy" id="8168"/>
    <lineage>
        <taxon>Eukaryota</taxon>
        <taxon>Metazoa</taxon>
        <taxon>Chordata</taxon>
        <taxon>Craniata</taxon>
        <taxon>Vertebrata</taxon>
        <taxon>Euteleostomi</taxon>
        <taxon>Actinopterygii</taxon>
        <taxon>Neopterygii</taxon>
        <taxon>Teleostei</taxon>
        <taxon>Neoteleostei</taxon>
        <taxon>Acanthomorphata</taxon>
        <taxon>Eupercaria</taxon>
        <taxon>Perciformes</taxon>
        <taxon>Percoidei</taxon>
        <taxon>Percidae</taxon>
        <taxon>Percinae</taxon>
        <taxon>Perca</taxon>
    </lineage>
</organism>
<keyword evidence="4 14" id="KW-0493">Microtubule</keyword>
<dbReference type="InterPro" id="IPR036961">
    <property type="entry name" value="Kinesin_motor_dom_sf"/>
</dbReference>
<evidence type="ECO:0000313" key="17">
    <source>
        <dbReference type="EMBL" id="KAF1383879.1"/>
    </source>
</evidence>
<dbReference type="GO" id="GO:0005874">
    <property type="term" value="C:microtubule"/>
    <property type="evidence" value="ECO:0007669"/>
    <property type="project" value="UniProtKB-KW"/>
</dbReference>
<name>A0A6A5EZP6_PERFL</name>
<proteinExistence type="inferred from homology"/>
<comment type="caution">
    <text evidence="17">The sequence shown here is derived from an EMBL/GenBank/DDBJ whole genome shotgun (WGS) entry which is preliminary data.</text>
</comment>
<evidence type="ECO:0000256" key="15">
    <source>
        <dbReference type="SAM" id="MobiDB-lite"/>
    </source>
</evidence>
<evidence type="ECO:0000256" key="5">
    <source>
        <dbReference type="ARBA" id="ARBA00022741"/>
    </source>
</evidence>
<dbReference type="EMBL" id="VHII01000011">
    <property type="protein sequence ID" value="KAF1383879.1"/>
    <property type="molecule type" value="Genomic_DNA"/>
</dbReference>
<dbReference type="FunFam" id="3.40.850.10:FF:000012">
    <property type="entry name" value="Kinesin-like protein"/>
    <property type="match status" value="1"/>
</dbReference>
<keyword evidence="11" id="KW-0131">Cell cycle</keyword>
<dbReference type="Proteomes" id="UP000465112">
    <property type="component" value="Chromosome 11"/>
</dbReference>
<keyword evidence="3" id="KW-0132">Cell division</keyword>
<dbReference type="GO" id="GO:0007018">
    <property type="term" value="P:microtubule-based movement"/>
    <property type="evidence" value="ECO:0007669"/>
    <property type="project" value="InterPro"/>
</dbReference>
<evidence type="ECO:0000256" key="3">
    <source>
        <dbReference type="ARBA" id="ARBA00022618"/>
    </source>
</evidence>
<evidence type="ECO:0000256" key="6">
    <source>
        <dbReference type="ARBA" id="ARBA00022776"/>
    </source>
</evidence>
<dbReference type="SMART" id="SM00129">
    <property type="entry name" value="KISc"/>
    <property type="match status" value="1"/>
</dbReference>
<keyword evidence="8" id="KW-0175">Coiled coil</keyword>
<keyword evidence="6" id="KW-0498">Mitosis</keyword>
<dbReference type="PANTHER" id="PTHR47971">
    <property type="entry name" value="KINESIN-RELATED PROTEIN 6"/>
    <property type="match status" value="1"/>
</dbReference>
<evidence type="ECO:0000256" key="14">
    <source>
        <dbReference type="RuleBase" id="RU000394"/>
    </source>
</evidence>
<evidence type="ECO:0000259" key="16">
    <source>
        <dbReference type="PROSITE" id="PS50067"/>
    </source>
</evidence>
<dbReference type="PROSITE" id="PS00411">
    <property type="entry name" value="KINESIN_MOTOR_1"/>
    <property type="match status" value="1"/>
</dbReference>
<evidence type="ECO:0000256" key="7">
    <source>
        <dbReference type="ARBA" id="ARBA00022840"/>
    </source>
</evidence>
<evidence type="ECO:0000256" key="8">
    <source>
        <dbReference type="ARBA" id="ARBA00023054"/>
    </source>
</evidence>
<dbReference type="GO" id="GO:0007019">
    <property type="term" value="P:microtubule depolymerization"/>
    <property type="evidence" value="ECO:0007669"/>
    <property type="project" value="TreeGrafter"/>
</dbReference>
<evidence type="ECO:0000256" key="10">
    <source>
        <dbReference type="ARBA" id="ARBA00023212"/>
    </source>
</evidence>
<evidence type="ECO:0000256" key="9">
    <source>
        <dbReference type="ARBA" id="ARBA00023175"/>
    </source>
</evidence>
<dbReference type="PROSITE" id="PS50067">
    <property type="entry name" value="KINESIN_MOTOR_2"/>
    <property type="match status" value="1"/>
</dbReference>
<feature type="domain" description="Kinesin motor" evidence="16">
    <location>
        <begin position="274"/>
        <end position="607"/>
    </location>
</feature>
<evidence type="ECO:0000256" key="11">
    <source>
        <dbReference type="ARBA" id="ARBA00023306"/>
    </source>
</evidence>
<dbReference type="InterPro" id="IPR019821">
    <property type="entry name" value="Kinesin_motor_CS"/>
</dbReference>
<comment type="similarity">
    <text evidence="12">Belongs to the TRAFAC class myosin-kinesin ATPase superfamily. Kinesin family. KIN-13 subfamily.</text>
</comment>
<evidence type="ECO:0000256" key="12">
    <source>
        <dbReference type="ARBA" id="ARBA00061030"/>
    </source>
</evidence>
<comment type="subcellular location">
    <subcellularLocation>
        <location evidence="1">Cytoplasm</location>
        <location evidence="1">Cytoskeleton</location>
    </subcellularLocation>
</comment>
<keyword evidence="7 13" id="KW-0067">ATP-binding</keyword>
<reference evidence="17 18" key="1">
    <citation type="submission" date="2019-06" db="EMBL/GenBank/DDBJ databases">
        <title>A chromosome-scale genome assembly of the European perch, Perca fluviatilis.</title>
        <authorList>
            <person name="Roques C."/>
            <person name="Zahm M."/>
            <person name="Cabau C."/>
            <person name="Klopp C."/>
            <person name="Bouchez O."/>
            <person name="Donnadieu C."/>
            <person name="Kuhl H."/>
            <person name="Gislard M."/>
            <person name="Guendouz S."/>
            <person name="Journot L."/>
            <person name="Haffray P."/>
            <person name="Bestin A."/>
            <person name="Morvezen R."/>
            <person name="Feron R."/>
            <person name="Wen M."/>
            <person name="Jouanno E."/>
            <person name="Herpin A."/>
            <person name="Schartl M."/>
            <person name="Postlethwait J."/>
            <person name="Schaerlinger B."/>
            <person name="Chardard D."/>
            <person name="Lecocq T."/>
            <person name="Poncet C."/>
            <person name="Jaffrelo L."/>
            <person name="Lampietro C."/>
            <person name="Guiguen Y."/>
        </authorList>
    </citation>
    <scope>NUCLEOTIDE SEQUENCE [LARGE SCALE GENOMIC DNA]</scope>
    <source>
        <tissue evidence="17">Blood</tissue>
    </source>
</reference>
<dbReference type="GO" id="GO:0003777">
    <property type="term" value="F:microtubule motor activity"/>
    <property type="evidence" value="ECO:0007669"/>
    <property type="project" value="InterPro"/>
</dbReference>
<keyword evidence="9 13" id="KW-0505">Motor protein</keyword>
<dbReference type="PRINTS" id="PR00380">
    <property type="entry name" value="KINESINHEAVY"/>
</dbReference>
<evidence type="ECO:0000313" key="18">
    <source>
        <dbReference type="Proteomes" id="UP000465112"/>
    </source>
</evidence>
<dbReference type="PANTHER" id="PTHR47971:SF8">
    <property type="entry name" value="KINESIN-LIKE PROTEIN"/>
    <property type="match status" value="1"/>
</dbReference>
<dbReference type="GO" id="GO:0008017">
    <property type="term" value="F:microtubule binding"/>
    <property type="evidence" value="ECO:0007669"/>
    <property type="project" value="InterPro"/>
</dbReference>
<keyword evidence="2" id="KW-0963">Cytoplasm</keyword>
<dbReference type="InterPro" id="IPR001752">
    <property type="entry name" value="Kinesin_motor_dom"/>
</dbReference>
<accession>A0A6A5EZP6</accession>
<dbReference type="Pfam" id="PF00225">
    <property type="entry name" value="Kinesin"/>
    <property type="match status" value="1"/>
</dbReference>
<gene>
    <name evidence="17" type="ORF">PFLUV_G00136420</name>
</gene>
<feature type="region of interest" description="Disordered" evidence="15">
    <location>
        <begin position="72"/>
        <end position="161"/>
    </location>
</feature>
<dbReference type="InterPro" id="IPR054473">
    <property type="entry name" value="KIF2A-like_N"/>
</dbReference>
<keyword evidence="10" id="KW-0206">Cytoskeleton</keyword>
<dbReference type="CDD" id="cd01367">
    <property type="entry name" value="KISc_KIF2_like"/>
    <property type="match status" value="1"/>
</dbReference>
<sequence length="903" mass="100904">METSLSRLLVGLSVKISRSDGRVHMATVKSTDTVKSTVMVEWSERKICRGKEVDLTELCTLNPELLDHIKTVTKPTSDPAPLAPDKKYEGRLRSSRIPAPPSSSAPPVTIAEESVANRSQTRQTCSFQAPAPVPASVPTSESSQANLETVHPNLPSSSSLLTNSALHNQHHRKNEPKPAQSLHFVREAIKENEPEIMPPPSSVKGKRKSVVSKELNKGNKRLSCVVKPPDMQTKRGKFGEAPRPNQKFYEMIQDFRETLEINPLSTNEHIEPHRICVCVRKRPLNKQETNKKEIDVVSVPGKGTLLVHEPKQKVDLTKYLENQTFHFDYSFNETATNDLVYKFTAKPLVHSIFEGGMATCFAYGQTGSGKTHTMGGDFTGRQQNSAKGIYALAAQDVFAYLNHRRYANLDLSAYVSFFEIYNGKVYDLLNKKAKLRVLEDDRQQVQVVGLEEVYVSSAEEVIKMIQQGSACRTSGQTSANANSSRSHAILQIALRRNDRATTLHGKFSLIDLAGNERGTDVSSNDRATLVETAEINRSLLALKECIRSLGMNSDHIPFRMSTLTKVLRDSFVGEKSKTCMIAMVSPGMTSCEYTMNTLRYADRVKELNGKSKITREAKAQEPINSSTEEESVVDTSVYDAISQVAELEEKVFVQFQRANEHINAMSQTSYNVVEGLPDLVDYAKKLMDTLQTLQTAQRREEDENAVCYGTPSKISNLYFLRVQAGENYLPVPLYRHVASFLSVFKLLVIGLIIIGRDPFALFGMQAPGIWEWGQGNKIYACMMVFFFSNMIENQCMSTGAFEITLNDVPDHTTTPNPTRHILARAKSPSMFEVGFSLGCEVMFMKVCAEGRKTASTDWMPPSIFTMPLGDVPPLTPEWDPWQQCRPLVCRFIVLLLLLQISSR</sequence>
<dbReference type="Pfam" id="PF22923">
    <property type="entry name" value="KIF2A-like_1st"/>
    <property type="match status" value="1"/>
</dbReference>
<evidence type="ECO:0000256" key="2">
    <source>
        <dbReference type="ARBA" id="ARBA00022490"/>
    </source>
</evidence>
<evidence type="ECO:0000256" key="13">
    <source>
        <dbReference type="PROSITE-ProRule" id="PRU00283"/>
    </source>
</evidence>
<keyword evidence="5 13" id="KW-0547">Nucleotide-binding</keyword>
<keyword evidence="18" id="KW-1185">Reference proteome</keyword>
<dbReference type="AlphaFoldDB" id="A0A6A5EZP6"/>
<dbReference type="InterPro" id="IPR027417">
    <property type="entry name" value="P-loop_NTPase"/>
</dbReference>
<dbReference type="GO" id="GO:0051301">
    <property type="term" value="P:cell division"/>
    <property type="evidence" value="ECO:0007669"/>
    <property type="project" value="UniProtKB-KW"/>
</dbReference>
<dbReference type="Gene3D" id="3.40.850.10">
    <property type="entry name" value="Kinesin motor domain"/>
    <property type="match status" value="1"/>
</dbReference>
<evidence type="ECO:0000256" key="1">
    <source>
        <dbReference type="ARBA" id="ARBA00004245"/>
    </source>
</evidence>
<evidence type="ECO:0000256" key="4">
    <source>
        <dbReference type="ARBA" id="ARBA00022701"/>
    </source>
</evidence>